<keyword evidence="4" id="KW-0574">Periplasm</keyword>
<keyword evidence="7" id="KW-0482">Metalloprotease</keyword>
<evidence type="ECO:0000256" key="3">
    <source>
        <dbReference type="ARBA" id="ARBA00022729"/>
    </source>
</evidence>
<dbReference type="PIRSF" id="PIRSF018455">
    <property type="entry name" value="MepA"/>
    <property type="match status" value="1"/>
</dbReference>
<evidence type="ECO:0000256" key="1">
    <source>
        <dbReference type="ARBA" id="ARBA00022670"/>
    </source>
</evidence>
<keyword evidence="5" id="KW-0378">Hydrolase</keyword>
<dbReference type="SUPFAM" id="SSF55166">
    <property type="entry name" value="Hedgehog/DD-peptidase"/>
    <property type="match status" value="1"/>
</dbReference>
<dbReference type="RefSeq" id="WP_219936005.1">
    <property type="nucleotide sequence ID" value="NZ_JAGFNY010000001.1"/>
</dbReference>
<keyword evidence="3" id="KW-0732">Signal</keyword>
<organism evidence="8 9">
    <name type="scientific">Succinivibrio faecicola</name>
    <dbReference type="NCBI Taxonomy" id="2820300"/>
    <lineage>
        <taxon>Bacteria</taxon>
        <taxon>Pseudomonadati</taxon>
        <taxon>Pseudomonadota</taxon>
        <taxon>Gammaproteobacteria</taxon>
        <taxon>Aeromonadales</taxon>
        <taxon>Succinivibrionaceae</taxon>
        <taxon>Succinivibrio</taxon>
    </lineage>
</organism>
<dbReference type="Proteomes" id="UP000731465">
    <property type="component" value="Unassembled WGS sequence"/>
</dbReference>
<dbReference type="EMBL" id="JAGFNY010000001">
    <property type="protein sequence ID" value="MBW7569463.1"/>
    <property type="molecule type" value="Genomic_DNA"/>
</dbReference>
<comment type="caution">
    <text evidence="8">The sequence shown here is derived from an EMBL/GenBank/DDBJ whole genome shotgun (WGS) entry which is preliminary data.</text>
</comment>
<proteinExistence type="predicted"/>
<evidence type="ECO:0000256" key="7">
    <source>
        <dbReference type="ARBA" id="ARBA00023049"/>
    </source>
</evidence>
<keyword evidence="6" id="KW-0862">Zinc</keyword>
<evidence type="ECO:0000256" key="6">
    <source>
        <dbReference type="ARBA" id="ARBA00022833"/>
    </source>
</evidence>
<dbReference type="Gene3D" id="3.30.1380.10">
    <property type="match status" value="1"/>
</dbReference>
<evidence type="ECO:0000256" key="4">
    <source>
        <dbReference type="ARBA" id="ARBA00022764"/>
    </source>
</evidence>
<dbReference type="InterPro" id="IPR009045">
    <property type="entry name" value="Zn_M74/Hedgehog-like"/>
</dbReference>
<accession>A0ABS7DDW1</accession>
<evidence type="ECO:0000313" key="9">
    <source>
        <dbReference type="Proteomes" id="UP000731465"/>
    </source>
</evidence>
<name>A0ABS7DDW1_9GAMM</name>
<evidence type="ECO:0000256" key="2">
    <source>
        <dbReference type="ARBA" id="ARBA00022723"/>
    </source>
</evidence>
<gene>
    <name evidence="8" type="primary">mepA</name>
    <name evidence="8" type="ORF">J5V48_00945</name>
</gene>
<keyword evidence="2" id="KW-0479">Metal-binding</keyword>
<keyword evidence="9" id="KW-1185">Reference proteome</keyword>
<sequence>MKFVKIILFGFLVICSLGAFCSEVIGSYANGCIAGAKPLHSGEHYQIQKWGKDRNYGHPSLLSFIKNLSVKAKKNKLPALLVGDLSSPVGGSFGPRSNHGSHQSGLDVDISFDFANHKKTEYELSHPKEIYIVDTKNNKTKQFNQNHVKLIYLAASDPKVERIFVAPGIKKTLCDLYKNEDRAWLSKIRPWFGHRAHMHVRLKCPVDSPSCQKQDPVPSGDGCGAELYSWLHPKAPDPKNKTYVKKKKVPPKKCQKLFESYKKS</sequence>
<reference evidence="8 9" key="1">
    <citation type="submission" date="2021-03" db="EMBL/GenBank/DDBJ databases">
        <title>Succinivibrio sp. nov. isolated from feces of cow.</title>
        <authorList>
            <person name="Choi J.-Y."/>
        </authorList>
    </citation>
    <scope>NUCLEOTIDE SEQUENCE [LARGE SCALE GENOMIC DNA]</scope>
    <source>
        <strain evidence="8 9">AGMB01872</strain>
    </source>
</reference>
<protein>
    <submittedName>
        <fullName evidence="8">Penicillin-insensitive murein endopeptidase</fullName>
    </submittedName>
</protein>
<evidence type="ECO:0000313" key="8">
    <source>
        <dbReference type="EMBL" id="MBW7569463.1"/>
    </source>
</evidence>
<keyword evidence="1" id="KW-0645">Protease</keyword>
<dbReference type="NCBIfam" id="NF006947">
    <property type="entry name" value="PRK09429.1"/>
    <property type="match status" value="1"/>
</dbReference>
<evidence type="ECO:0000256" key="5">
    <source>
        <dbReference type="ARBA" id="ARBA00022801"/>
    </source>
</evidence>
<dbReference type="Pfam" id="PF03411">
    <property type="entry name" value="Peptidase_M74"/>
    <property type="match status" value="1"/>
</dbReference>
<dbReference type="InterPro" id="IPR005073">
    <property type="entry name" value="Peptidase_M74"/>
</dbReference>